<dbReference type="Proteomes" id="UP001054857">
    <property type="component" value="Unassembled WGS sequence"/>
</dbReference>
<dbReference type="PROSITE" id="PS50004">
    <property type="entry name" value="C2"/>
    <property type="match status" value="1"/>
</dbReference>
<dbReference type="InterPro" id="IPR035892">
    <property type="entry name" value="C2_domain_sf"/>
</dbReference>
<evidence type="ECO:0000313" key="3">
    <source>
        <dbReference type="EMBL" id="GFR52793.1"/>
    </source>
</evidence>
<dbReference type="EMBL" id="BMAR01000072">
    <property type="protein sequence ID" value="GFR52793.1"/>
    <property type="molecule type" value="Genomic_DNA"/>
</dbReference>
<dbReference type="SMART" id="SM00239">
    <property type="entry name" value="C2"/>
    <property type="match status" value="1"/>
</dbReference>
<feature type="region of interest" description="Disordered" evidence="1">
    <location>
        <begin position="171"/>
        <end position="208"/>
    </location>
</feature>
<dbReference type="CDD" id="cd00030">
    <property type="entry name" value="C2"/>
    <property type="match status" value="1"/>
</dbReference>
<dbReference type="PANTHER" id="PTHR47052:SF3">
    <property type="entry name" value="INGRESSION PROTEIN 1"/>
    <property type="match status" value="1"/>
</dbReference>
<name>A0AAD3E590_9CHLO</name>
<feature type="domain" description="C2" evidence="2">
    <location>
        <begin position="1"/>
        <end position="110"/>
    </location>
</feature>
<proteinExistence type="predicted"/>
<keyword evidence="4" id="KW-1185">Reference proteome</keyword>
<evidence type="ECO:0000256" key="1">
    <source>
        <dbReference type="SAM" id="MobiDB-lite"/>
    </source>
</evidence>
<dbReference type="Gene3D" id="2.60.40.150">
    <property type="entry name" value="C2 domain"/>
    <property type="match status" value="1"/>
</dbReference>
<evidence type="ECO:0000259" key="2">
    <source>
        <dbReference type="PROSITE" id="PS50004"/>
    </source>
</evidence>
<feature type="region of interest" description="Disordered" evidence="1">
    <location>
        <begin position="252"/>
        <end position="283"/>
    </location>
</feature>
<reference evidence="3 4" key="1">
    <citation type="journal article" date="2021" name="Sci. Rep.">
        <title>Genome sequencing of the multicellular alga Astrephomene provides insights into convergent evolution of germ-soma differentiation.</title>
        <authorList>
            <person name="Yamashita S."/>
            <person name="Yamamoto K."/>
            <person name="Matsuzaki R."/>
            <person name="Suzuki S."/>
            <person name="Yamaguchi H."/>
            <person name="Hirooka S."/>
            <person name="Minakuchi Y."/>
            <person name="Miyagishima S."/>
            <person name="Kawachi M."/>
            <person name="Toyoda A."/>
            <person name="Nozaki H."/>
        </authorList>
    </citation>
    <scope>NUCLEOTIDE SEQUENCE [LARGE SCALE GENOMIC DNA]</scope>
    <source>
        <strain evidence="3 4">NIES-4017</strain>
    </source>
</reference>
<sequence length="411" mass="42763">MAVTLAPGEVTVHLHFGKGLKDCDWFGQQDPYVILRCGQAQYRSNTHISGGTNPVWNQVYVFQVDQEVEVNIEVWDEDNIKPDDMIGKGTVDIVHVRQLPNRTQNVEVPLFRPLTRRQRGFLHLTLSFLPRAAPRASQSSSHLLAFPTTSTTSPTSSSGALRTSVSAAGALTAPAAQSPRHSLTATRVSGGGSGHCASMQQGQGQHSGLPAGLVAAGSLPDTVPRYEPTCGLIQPQPHQLLSCHQPSWHTSEAAAATPATSFHTPTSSFATSNSSSSLTGMQSPAAAPAPAAFYSPPCASSQHPPAASFSAYHAVQSLGELPSTAGWPYGTGCTAAQAAPPVYGGQPPVYGAVPQAGYHAGYAGYPPAVAPPGVPSYPSYTPAPGVGYPGGYAHAAPQSYPYAAGYPPSFA</sequence>
<dbReference type="PANTHER" id="PTHR47052">
    <property type="entry name" value="CONSERVED SERINE PROLINE-RICH PROTEIN (AFU_ORTHOLOGUE AFUA_2G01790)"/>
    <property type="match status" value="1"/>
</dbReference>
<protein>
    <recommendedName>
        <fullName evidence="2">C2 domain-containing protein</fullName>
    </recommendedName>
</protein>
<comment type="caution">
    <text evidence="3">The sequence shown here is derived from an EMBL/GenBank/DDBJ whole genome shotgun (WGS) entry which is preliminary data.</text>
</comment>
<dbReference type="InterPro" id="IPR000008">
    <property type="entry name" value="C2_dom"/>
</dbReference>
<dbReference type="AlphaFoldDB" id="A0AAD3E590"/>
<organism evidence="3 4">
    <name type="scientific">Astrephomene gubernaculifera</name>
    <dbReference type="NCBI Taxonomy" id="47775"/>
    <lineage>
        <taxon>Eukaryota</taxon>
        <taxon>Viridiplantae</taxon>
        <taxon>Chlorophyta</taxon>
        <taxon>core chlorophytes</taxon>
        <taxon>Chlorophyceae</taxon>
        <taxon>CS clade</taxon>
        <taxon>Chlamydomonadales</taxon>
        <taxon>Astrephomenaceae</taxon>
        <taxon>Astrephomene</taxon>
    </lineage>
</organism>
<dbReference type="SUPFAM" id="SSF49562">
    <property type="entry name" value="C2 domain (Calcium/lipid-binding domain, CaLB)"/>
    <property type="match status" value="1"/>
</dbReference>
<gene>
    <name evidence="3" type="ORF">Agub_g15413</name>
</gene>
<evidence type="ECO:0000313" key="4">
    <source>
        <dbReference type="Proteomes" id="UP001054857"/>
    </source>
</evidence>
<accession>A0AAD3E590</accession>
<dbReference type="InterPro" id="IPR052981">
    <property type="entry name" value="Ingression_C2_domain"/>
</dbReference>
<dbReference type="Pfam" id="PF00168">
    <property type="entry name" value="C2"/>
    <property type="match status" value="1"/>
</dbReference>